<dbReference type="InterPro" id="IPR055713">
    <property type="entry name" value="DUF7289"/>
</dbReference>
<dbReference type="Proteomes" id="UP000252985">
    <property type="component" value="Chromosome"/>
</dbReference>
<organism evidence="1 2">
    <name type="scientific">Haloplanus rubicundus</name>
    <dbReference type="NCBI Taxonomy" id="1547898"/>
    <lineage>
        <taxon>Archaea</taxon>
        <taxon>Methanobacteriati</taxon>
        <taxon>Methanobacteriota</taxon>
        <taxon>Stenosarchaea group</taxon>
        <taxon>Halobacteria</taxon>
        <taxon>Halobacteriales</taxon>
        <taxon>Haloferacaceae</taxon>
        <taxon>Haloplanus</taxon>
    </lineage>
</organism>
<accession>A0A345EB04</accession>
<name>A0A345EB04_9EURY</name>
<proteinExistence type="predicted"/>
<protein>
    <recommendedName>
        <fullName evidence="3">Type IV pilin</fullName>
    </recommendedName>
</protein>
<dbReference type="RefSeq" id="WP_114605329.1">
    <property type="nucleotide sequence ID" value="NZ_CP031148.1"/>
</dbReference>
<dbReference type="GeneID" id="37286420"/>
<gene>
    <name evidence="1" type="ORF">DU484_05540</name>
</gene>
<dbReference type="EMBL" id="CP031148">
    <property type="protein sequence ID" value="AXG09376.1"/>
    <property type="molecule type" value="Genomic_DNA"/>
</dbReference>
<evidence type="ECO:0000313" key="2">
    <source>
        <dbReference type="Proteomes" id="UP000252985"/>
    </source>
</evidence>
<evidence type="ECO:0008006" key="3">
    <source>
        <dbReference type="Google" id="ProtNLM"/>
    </source>
</evidence>
<sequence length="235" mass="24731">MTPRNRAQSAPVGVAILLAVTVVSMSALTVAVGSVVEEGASEAEARGAAASMDAALDAERYGPHEHTLSLHEGRLRTVERSVRVLVGNRIAFERAAGGLVFAAGDRRVRHVGGATVRGTGTGAVFHAPPSLAVRNGTLFLDVSTLDAPAVAVAGPGTVTLRTNVTHDRRHLTGGGYAVAVETRTPAVWERWFADVGATTTRRSLDDDDVPSVVARFPDARDAYVFVHDLHLEVGR</sequence>
<dbReference type="KEGG" id="haq:DU484_05540"/>
<reference evidence="1 2" key="1">
    <citation type="submission" date="2018-07" db="EMBL/GenBank/DDBJ databases">
        <title>Genome sequences of Haloplanus sp. CBA1112.</title>
        <authorList>
            <person name="Kim Y.B."/>
            <person name="Roh S.W."/>
        </authorList>
    </citation>
    <scope>NUCLEOTIDE SEQUENCE [LARGE SCALE GENOMIC DNA]</scope>
    <source>
        <strain evidence="1 2">CBA1112</strain>
    </source>
</reference>
<evidence type="ECO:0000313" key="1">
    <source>
        <dbReference type="EMBL" id="AXG09376.1"/>
    </source>
</evidence>
<dbReference type="AlphaFoldDB" id="A0A345EB04"/>
<dbReference type="Pfam" id="PF23960">
    <property type="entry name" value="DUF7289"/>
    <property type="match status" value="1"/>
</dbReference>